<name>A0A803Q7W4_CANSA</name>
<proteinExistence type="predicted"/>
<evidence type="ECO:0000256" key="1">
    <source>
        <dbReference type="SAM" id="MobiDB-lite"/>
    </source>
</evidence>
<sequence>MFLYPKRSIASRWRESLQTLLTKLEEDVKNKQTRERELVKEVGDKKSRVEELKKEVDVLETAALEVARENPEVTTSSAPTDQSTEVLVVQNVDPPAPSNQIDPYQEPGTPVV</sequence>
<organism evidence="2 3">
    <name type="scientific">Cannabis sativa</name>
    <name type="common">Hemp</name>
    <name type="synonym">Marijuana</name>
    <dbReference type="NCBI Taxonomy" id="3483"/>
    <lineage>
        <taxon>Eukaryota</taxon>
        <taxon>Viridiplantae</taxon>
        <taxon>Streptophyta</taxon>
        <taxon>Embryophyta</taxon>
        <taxon>Tracheophyta</taxon>
        <taxon>Spermatophyta</taxon>
        <taxon>Magnoliopsida</taxon>
        <taxon>eudicotyledons</taxon>
        <taxon>Gunneridae</taxon>
        <taxon>Pentapetalae</taxon>
        <taxon>rosids</taxon>
        <taxon>fabids</taxon>
        <taxon>Rosales</taxon>
        <taxon>Cannabaceae</taxon>
        <taxon>Cannabis</taxon>
    </lineage>
</organism>
<reference evidence="2" key="1">
    <citation type="submission" date="2018-11" db="EMBL/GenBank/DDBJ databases">
        <authorList>
            <person name="Grassa J C."/>
        </authorList>
    </citation>
    <scope>NUCLEOTIDE SEQUENCE [LARGE SCALE GENOMIC DNA]</scope>
</reference>
<accession>A0A803Q7W4</accession>
<feature type="compositionally biased region" description="Polar residues" evidence="1">
    <location>
        <begin position="72"/>
        <end position="85"/>
    </location>
</feature>
<evidence type="ECO:0000313" key="2">
    <source>
        <dbReference type="EnsemblPlants" id="cds.evm.model.08.1188"/>
    </source>
</evidence>
<feature type="region of interest" description="Disordered" evidence="1">
    <location>
        <begin position="68"/>
        <end position="112"/>
    </location>
</feature>
<dbReference type="EnsemblPlants" id="evm.model.08.1188">
    <property type="protein sequence ID" value="cds.evm.model.08.1188"/>
    <property type="gene ID" value="evm.TU.08.1188"/>
</dbReference>
<dbReference type="Gramene" id="evm.model.08.1188">
    <property type="protein sequence ID" value="cds.evm.model.08.1188"/>
    <property type="gene ID" value="evm.TU.08.1188"/>
</dbReference>
<evidence type="ECO:0000313" key="3">
    <source>
        <dbReference type="Proteomes" id="UP000596661"/>
    </source>
</evidence>
<protein>
    <submittedName>
        <fullName evidence="2">Uncharacterized protein</fullName>
    </submittedName>
</protein>
<dbReference type="EMBL" id="UZAU01000705">
    <property type="status" value="NOT_ANNOTATED_CDS"/>
    <property type="molecule type" value="Genomic_DNA"/>
</dbReference>
<dbReference type="AlphaFoldDB" id="A0A803Q7W4"/>
<dbReference type="Proteomes" id="UP000596661">
    <property type="component" value="Chromosome 8"/>
</dbReference>
<reference evidence="2" key="2">
    <citation type="submission" date="2021-03" db="UniProtKB">
        <authorList>
            <consortium name="EnsemblPlants"/>
        </authorList>
    </citation>
    <scope>IDENTIFICATION</scope>
</reference>
<keyword evidence="3" id="KW-1185">Reference proteome</keyword>